<name>A0A7M4DQU9_9MICO</name>
<evidence type="ECO:0000313" key="2">
    <source>
        <dbReference type="EMBL" id="VZO39843.1"/>
    </source>
</evidence>
<feature type="transmembrane region" description="Helical" evidence="1">
    <location>
        <begin position="34"/>
        <end position="57"/>
    </location>
</feature>
<keyword evidence="1" id="KW-0812">Transmembrane</keyword>
<comment type="caution">
    <text evidence="2">The sequence shown here is derived from an EMBL/GenBank/DDBJ whole genome shotgun (WGS) entry which is preliminary data.</text>
</comment>
<protein>
    <recommendedName>
        <fullName evidence="4">Superfamily IV 4 TMS phage holin</fullName>
    </recommendedName>
</protein>
<sequence>MIRMLIRLAFFLGAAAVGLAVATLVIDDLTITPVSFIAVVVVFAVIQSVLSPFISTVANNRAPVLIGAAGLVSTFAGLLVSSLVFGDNFQITGGVGSWLITSVVVWLLTMIATVLLPVIFVKRKVAEARSDGGGSSRKTKAK</sequence>
<accession>A0A7M4DQU9</accession>
<evidence type="ECO:0000256" key="1">
    <source>
        <dbReference type="SAM" id="Phobius"/>
    </source>
</evidence>
<evidence type="ECO:0000313" key="3">
    <source>
        <dbReference type="Proteomes" id="UP000419743"/>
    </source>
</evidence>
<dbReference type="AlphaFoldDB" id="A0A7M4DQU9"/>
<dbReference type="Proteomes" id="UP000419743">
    <property type="component" value="Unassembled WGS sequence"/>
</dbReference>
<dbReference type="EMBL" id="CACRYJ010000064">
    <property type="protein sequence ID" value="VZO39843.1"/>
    <property type="molecule type" value="Genomic_DNA"/>
</dbReference>
<proteinExistence type="predicted"/>
<evidence type="ECO:0008006" key="4">
    <source>
        <dbReference type="Google" id="ProtNLM"/>
    </source>
</evidence>
<feature type="transmembrane region" description="Helical" evidence="1">
    <location>
        <begin position="98"/>
        <end position="121"/>
    </location>
</feature>
<keyword evidence="3" id="KW-1185">Reference proteome</keyword>
<reference evidence="2 3" key="1">
    <citation type="submission" date="2019-11" db="EMBL/GenBank/DDBJ databases">
        <authorList>
            <person name="Criscuolo A."/>
        </authorList>
    </citation>
    <scope>NUCLEOTIDE SEQUENCE [LARGE SCALE GENOMIC DNA]</scope>
    <source>
        <strain evidence="2">CIP111667</strain>
    </source>
</reference>
<gene>
    <name evidence="2" type="ORF">HALOF300_04540</name>
</gene>
<feature type="transmembrane region" description="Helical" evidence="1">
    <location>
        <begin position="64"/>
        <end position="86"/>
    </location>
</feature>
<keyword evidence="1" id="KW-1133">Transmembrane helix</keyword>
<keyword evidence="1" id="KW-0472">Membrane</keyword>
<organism evidence="2 3">
    <name type="scientific">Occultella aeris</name>
    <dbReference type="NCBI Taxonomy" id="2761496"/>
    <lineage>
        <taxon>Bacteria</taxon>
        <taxon>Bacillati</taxon>
        <taxon>Actinomycetota</taxon>
        <taxon>Actinomycetes</taxon>
        <taxon>Micrococcales</taxon>
        <taxon>Ruaniaceae</taxon>
        <taxon>Occultella</taxon>
    </lineage>
</organism>